<evidence type="ECO:0000259" key="15">
    <source>
        <dbReference type="SMART" id="SM00965"/>
    </source>
</evidence>
<dbReference type="InterPro" id="IPR039426">
    <property type="entry name" value="TonB-dep_rcpt-like"/>
</dbReference>
<evidence type="ECO:0000256" key="14">
    <source>
        <dbReference type="SAM" id="SignalP"/>
    </source>
</evidence>
<evidence type="ECO:0000256" key="9">
    <source>
        <dbReference type="ARBA" id="ARBA00023136"/>
    </source>
</evidence>
<keyword evidence="10 16" id="KW-0675">Receptor</keyword>
<keyword evidence="9 12" id="KW-0472">Membrane</keyword>
<dbReference type="SMART" id="SM00965">
    <property type="entry name" value="STN"/>
    <property type="match status" value="1"/>
</dbReference>
<keyword evidence="8 13" id="KW-0798">TonB box</keyword>
<keyword evidence="14" id="KW-0732">Signal</keyword>
<feature type="chain" id="PRO_5046324122" evidence="14">
    <location>
        <begin position="38"/>
        <end position="832"/>
    </location>
</feature>
<protein>
    <submittedName>
        <fullName evidence="16">TonB-dependent siderophore receptor</fullName>
    </submittedName>
</protein>
<proteinExistence type="inferred from homology"/>
<comment type="caution">
    <text evidence="16">The sequence shown here is derived from an EMBL/GenBank/DDBJ whole genome shotgun (WGS) entry which is preliminary data.</text>
</comment>
<dbReference type="InterPro" id="IPR037066">
    <property type="entry name" value="Plug_dom_sf"/>
</dbReference>
<dbReference type="Proteomes" id="UP001617669">
    <property type="component" value="Unassembled WGS sequence"/>
</dbReference>
<dbReference type="PANTHER" id="PTHR32552:SF74">
    <property type="entry name" value="HYDROXAMATE SIDEROPHORE RECEPTOR FHUE"/>
    <property type="match status" value="1"/>
</dbReference>
<dbReference type="InterPro" id="IPR000531">
    <property type="entry name" value="Beta-barrel_TonB"/>
</dbReference>
<keyword evidence="5" id="KW-0406">Ion transport</keyword>
<evidence type="ECO:0000256" key="10">
    <source>
        <dbReference type="ARBA" id="ARBA00023170"/>
    </source>
</evidence>
<keyword evidence="17" id="KW-1185">Reference proteome</keyword>
<dbReference type="Gene3D" id="2.170.130.10">
    <property type="entry name" value="TonB-dependent receptor, plug domain"/>
    <property type="match status" value="1"/>
</dbReference>
<dbReference type="SUPFAM" id="SSF56935">
    <property type="entry name" value="Porins"/>
    <property type="match status" value="1"/>
</dbReference>
<evidence type="ECO:0000256" key="12">
    <source>
        <dbReference type="PROSITE-ProRule" id="PRU01360"/>
    </source>
</evidence>
<dbReference type="CDD" id="cd01347">
    <property type="entry name" value="ligand_gated_channel"/>
    <property type="match status" value="1"/>
</dbReference>
<evidence type="ECO:0000256" key="3">
    <source>
        <dbReference type="ARBA" id="ARBA00022448"/>
    </source>
</evidence>
<reference evidence="16 17" key="1">
    <citation type="submission" date="2024-11" db="EMBL/GenBank/DDBJ databases">
        <authorList>
            <person name="Kaparullina E.N."/>
            <person name="Delegan Y.A."/>
            <person name="Doronina N.V."/>
        </authorList>
    </citation>
    <scope>NUCLEOTIDE SEQUENCE [LARGE SCALE GENOMIC DNA]</scope>
    <source>
        <strain evidence="16 17">7sh_L</strain>
    </source>
</reference>
<keyword evidence="7" id="KW-0408">Iron</keyword>
<keyword evidence="3 12" id="KW-0813">Transport</keyword>
<evidence type="ECO:0000313" key="16">
    <source>
        <dbReference type="EMBL" id="MFJ5446593.1"/>
    </source>
</evidence>
<evidence type="ECO:0000256" key="8">
    <source>
        <dbReference type="ARBA" id="ARBA00023077"/>
    </source>
</evidence>
<name>A0ABW8GMK6_9PROT</name>
<dbReference type="Gene3D" id="3.55.50.30">
    <property type="match status" value="1"/>
</dbReference>
<dbReference type="PANTHER" id="PTHR32552">
    <property type="entry name" value="FERRICHROME IRON RECEPTOR-RELATED"/>
    <property type="match status" value="1"/>
</dbReference>
<evidence type="ECO:0000256" key="13">
    <source>
        <dbReference type="RuleBase" id="RU003357"/>
    </source>
</evidence>
<evidence type="ECO:0000256" key="7">
    <source>
        <dbReference type="ARBA" id="ARBA00023004"/>
    </source>
</evidence>
<dbReference type="Pfam" id="PF07660">
    <property type="entry name" value="STN"/>
    <property type="match status" value="1"/>
</dbReference>
<feature type="signal peptide" evidence="14">
    <location>
        <begin position="1"/>
        <end position="37"/>
    </location>
</feature>
<evidence type="ECO:0000256" key="6">
    <source>
        <dbReference type="ARBA" id="ARBA00022692"/>
    </source>
</evidence>
<keyword evidence="5" id="KW-0410">Iron transport</keyword>
<organism evidence="16 17">
    <name type="scientific">Methylobacillus methanolivorans</name>
    <dbReference type="NCBI Taxonomy" id="1848927"/>
    <lineage>
        <taxon>Bacteria</taxon>
        <taxon>Pseudomonadati</taxon>
        <taxon>Pseudomonadota</taxon>
        <taxon>Betaproteobacteria</taxon>
        <taxon>Nitrosomonadales</taxon>
        <taxon>Methylophilaceae</taxon>
        <taxon>Methylobacillus</taxon>
    </lineage>
</organism>
<keyword evidence="11 12" id="KW-0998">Cell outer membrane</keyword>
<feature type="domain" description="Secretin/TonB short N-terminal" evidence="15">
    <location>
        <begin position="69"/>
        <end position="120"/>
    </location>
</feature>
<dbReference type="NCBIfam" id="TIGR01783">
    <property type="entry name" value="TonB-siderophor"/>
    <property type="match status" value="1"/>
</dbReference>
<evidence type="ECO:0000256" key="11">
    <source>
        <dbReference type="ARBA" id="ARBA00023237"/>
    </source>
</evidence>
<keyword evidence="4 12" id="KW-1134">Transmembrane beta strand</keyword>
<dbReference type="EMBL" id="JBIWXY010000002">
    <property type="protein sequence ID" value="MFJ5446593.1"/>
    <property type="molecule type" value="Genomic_DNA"/>
</dbReference>
<evidence type="ECO:0000256" key="2">
    <source>
        <dbReference type="ARBA" id="ARBA00009810"/>
    </source>
</evidence>
<accession>A0ABW8GMK6</accession>
<comment type="subcellular location">
    <subcellularLocation>
        <location evidence="1 12">Cell outer membrane</location>
        <topology evidence="1 12">Multi-pass membrane protein</topology>
    </subcellularLocation>
</comment>
<evidence type="ECO:0000313" key="17">
    <source>
        <dbReference type="Proteomes" id="UP001617669"/>
    </source>
</evidence>
<dbReference type="InterPro" id="IPR036942">
    <property type="entry name" value="Beta-barrel_TonB_sf"/>
</dbReference>
<keyword evidence="6 12" id="KW-0812">Transmembrane</keyword>
<dbReference type="InterPro" id="IPR011662">
    <property type="entry name" value="Secretin/TonB_short_N"/>
</dbReference>
<dbReference type="Gene3D" id="2.40.170.20">
    <property type="entry name" value="TonB-dependent receptor, beta-barrel domain"/>
    <property type="match status" value="1"/>
</dbReference>
<evidence type="ECO:0000256" key="4">
    <source>
        <dbReference type="ARBA" id="ARBA00022452"/>
    </source>
</evidence>
<dbReference type="InterPro" id="IPR012910">
    <property type="entry name" value="Plug_dom"/>
</dbReference>
<dbReference type="RefSeq" id="WP_400882230.1">
    <property type="nucleotide sequence ID" value="NZ_JBIWXY010000002.1"/>
</dbReference>
<dbReference type="InterPro" id="IPR010105">
    <property type="entry name" value="TonB_sidphr_rcpt"/>
</dbReference>
<comment type="similarity">
    <text evidence="2 12 13">Belongs to the TonB-dependent receptor family.</text>
</comment>
<gene>
    <name evidence="16" type="ORF">ACIKP9_10180</name>
</gene>
<dbReference type="Pfam" id="PF00593">
    <property type="entry name" value="TonB_dep_Rec_b-barrel"/>
    <property type="match status" value="1"/>
</dbReference>
<evidence type="ECO:0000256" key="1">
    <source>
        <dbReference type="ARBA" id="ARBA00004571"/>
    </source>
</evidence>
<dbReference type="Pfam" id="PF07715">
    <property type="entry name" value="Plug"/>
    <property type="match status" value="1"/>
</dbReference>
<dbReference type="PROSITE" id="PS52016">
    <property type="entry name" value="TONB_DEPENDENT_REC_3"/>
    <property type="match status" value="1"/>
</dbReference>
<evidence type="ECO:0000256" key="5">
    <source>
        <dbReference type="ARBA" id="ARBA00022496"/>
    </source>
</evidence>
<sequence>MQQGNHKHMLRRKGSVVALQLALMVMAGVSSSMSTYAAEPAAINNKQTYNIPAGPLDKALAAFAGASGINLSLNPTLTSGLQSAGLQGSYGVKEGFNRLLTGSGLEAVVDGSGNWKLRKATALQGSAEKSNTTLPEVSVVAAHDRDSRAISEGTRSYAARAVTIGKGEQSLRETPQSVSVVTRQRMDDQNLTTLDSVLMQTTGVTRQFRNFGHSVYYSRGFSISNFMLDGVPMGDYGGIGVAPDTAMLDRIEVLRGAPGLLVGNGDPGGTVNMARKRPLAEKQIQVIARAGSWDYYRLDGDITGSLNDAGTLRGRLVAGYEDRHYFYDEAQTKLPLLYGILEADIGTNTVAAIGIRYQDHKQNGGRWVGGLPLSSDGSDLKLSRSTSLGPSWTSYESEVKEIFGDVTRHFNDDWKLKLSATHQRVTRTDAAMQRSTYVNPQTGIISFTRMNFSENKLEKNVADAQLNGKFMGWGREHEIFIGANWQEEKTLSSRSYLAPYSPNVSANVYDLDISSLPRLYRGTYGPATNQESTTQGLYGNLRLQLVDSLKLILGGRVSWYEFENSSNTSYKQTREVTPYAALIWQINDTWSAYGSYTDIFQPQSSAYTAAGNPLEPAVGSNYEAGIKGEFYGGKLNTSLAVFRIDQDNRAMTDPRFPTNCPASPIGGGCSINGGKIRSEGVDAEVNGEILPNLQLSAGYTFNAVKNLKDRDETGAPTASEGNRWMGDHNPRHLLRSWASYKLPGDWDRFTVGGGFTLQSKLSYVDLYGPAGIVTRNQHGYSVWNAYASYRIDEHWTAALNVNNLFDKRYYTDALRSQYAEPQSVMLTLRGNF</sequence>